<comment type="similarity">
    <text evidence="2">Belongs to the glycosyltransferase 2 family.</text>
</comment>
<gene>
    <name evidence="6" type="ORF">G6534_01090</name>
</gene>
<protein>
    <submittedName>
        <fullName evidence="6">Glycosyltransferase</fullName>
    </submittedName>
</protein>
<dbReference type="RefSeq" id="WP_182083042.1">
    <property type="nucleotide sequence ID" value="NZ_CP049366.1"/>
</dbReference>
<evidence type="ECO:0000256" key="1">
    <source>
        <dbReference type="ARBA" id="ARBA00004776"/>
    </source>
</evidence>
<dbReference type="EMBL" id="CP049366">
    <property type="protein sequence ID" value="QMT83331.1"/>
    <property type="molecule type" value="Genomic_DNA"/>
</dbReference>
<evidence type="ECO:0000259" key="5">
    <source>
        <dbReference type="Pfam" id="PF00535"/>
    </source>
</evidence>
<dbReference type="Proteomes" id="UP000514410">
    <property type="component" value="Chromosome"/>
</dbReference>
<keyword evidence="4 6" id="KW-0808">Transferase</keyword>
<dbReference type="CDD" id="cd04185">
    <property type="entry name" value="GT_2_like_b"/>
    <property type="match status" value="1"/>
</dbReference>
<evidence type="ECO:0000256" key="4">
    <source>
        <dbReference type="ARBA" id="ARBA00022679"/>
    </source>
</evidence>
<dbReference type="Gene3D" id="3.90.550.10">
    <property type="entry name" value="Spore Coat Polysaccharide Biosynthesis Protein SpsA, Chain A"/>
    <property type="match status" value="1"/>
</dbReference>
<evidence type="ECO:0000256" key="2">
    <source>
        <dbReference type="ARBA" id="ARBA00006739"/>
    </source>
</evidence>
<evidence type="ECO:0000313" key="7">
    <source>
        <dbReference type="Proteomes" id="UP000514410"/>
    </source>
</evidence>
<accession>A0A7L7KU54</accession>
<dbReference type="PANTHER" id="PTHR43179">
    <property type="entry name" value="RHAMNOSYLTRANSFERASE WBBL"/>
    <property type="match status" value="1"/>
</dbReference>
<evidence type="ECO:0000313" key="6">
    <source>
        <dbReference type="EMBL" id="QMT83331.1"/>
    </source>
</evidence>
<organism evidence="6 7">
    <name type="scientific">Companilactobacillus pabuli</name>
    <dbReference type="NCBI Taxonomy" id="2714036"/>
    <lineage>
        <taxon>Bacteria</taxon>
        <taxon>Bacillati</taxon>
        <taxon>Bacillota</taxon>
        <taxon>Bacilli</taxon>
        <taxon>Lactobacillales</taxon>
        <taxon>Lactobacillaceae</taxon>
        <taxon>Companilactobacillus</taxon>
    </lineage>
</organism>
<proteinExistence type="inferred from homology"/>
<dbReference type="Pfam" id="PF00535">
    <property type="entry name" value="Glycos_transf_2"/>
    <property type="match status" value="1"/>
</dbReference>
<sequence length="296" mass="34060">MENSVCAVIVTYNRLKLLKICLDSVLNQNVEISHIVIINNKSTDGTSDYLNGLDNEKLIIKNMEKNYGGAKGFSKGVEIAFKYTNDDFIWIMDDDTFPDKDALDELLKSSRILKKDFGFLCSNVRWKDGSITNRPQIAKDWGEEVENNLIRVNTATFVSVLLPRNVINGLGIPTAELFIWGDDTEYTTRISSKYPCYFVVKSKVLHYTAKNLSNITILNDSLDRIPRYTYMFRNLIYIDKKYASKKRVFRRFLSEFALIFSIIVHGKDHKILRISAVIKGISKGFFFNPKIQYISK</sequence>
<keyword evidence="3" id="KW-0328">Glycosyltransferase</keyword>
<dbReference type="InterPro" id="IPR029044">
    <property type="entry name" value="Nucleotide-diphossugar_trans"/>
</dbReference>
<comment type="pathway">
    <text evidence="1">Cell wall biogenesis; cell wall polysaccharide biosynthesis.</text>
</comment>
<keyword evidence="7" id="KW-1185">Reference proteome</keyword>
<dbReference type="InterPro" id="IPR001173">
    <property type="entry name" value="Glyco_trans_2-like"/>
</dbReference>
<dbReference type="KEGG" id="cpab:G6534_01090"/>
<evidence type="ECO:0000256" key="3">
    <source>
        <dbReference type="ARBA" id="ARBA00022676"/>
    </source>
</evidence>
<name>A0A7L7KU54_9LACO</name>
<dbReference type="SUPFAM" id="SSF53448">
    <property type="entry name" value="Nucleotide-diphospho-sugar transferases"/>
    <property type="match status" value="1"/>
</dbReference>
<feature type="domain" description="Glycosyltransferase 2-like" evidence="5">
    <location>
        <begin position="7"/>
        <end position="130"/>
    </location>
</feature>
<dbReference type="PANTHER" id="PTHR43179:SF12">
    <property type="entry name" value="GALACTOFURANOSYLTRANSFERASE GLFT2"/>
    <property type="match status" value="1"/>
</dbReference>
<reference evidence="6 7" key="1">
    <citation type="submission" date="2020-02" db="EMBL/GenBank/DDBJ databases">
        <title>Complete Genome Sequence of Lactobacillus sp. NFFJ11 Isolated from animal feed.</title>
        <authorList>
            <person name="Jung J.Y."/>
        </authorList>
    </citation>
    <scope>NUCLEOTIDE SEQUENCE [LARGE SCALE GENOMIC DNA]</scope>
    <source>
        <strain evidence="6 7">NFFJ11</strain>
    </source>
</reference>
<dbReference type="AlphaFoldDB" id="A0A7L7KU54"/>
<dbReference type="GO" id="GO:0016757">
    <property type="term" value="F:glycosyltransferase activity"/>
    <property type="evidence" value="ECO:0007669"/>
    <property type="project" value="UniProtKB-KW"/>
</dbReference>